<proteinExistence type="predicted"/>
<dbReference type="AlphaFoldDB" id="T1JKT3"/>
<evidence type="ECO:0000313" key="1">
    <source>
        <dbReference type="EnsemblMetazoa" id="SMAR014463-PA"/>
    </source>
</evidence>
<dbReference type="EnsemblMetazoa" id="SMAR014463-RA">
    <property type="protein sequence ID" value="SMAR014463-PA"/>
    <property type="gene ID" value="SMAR014463"/>
</dbReference>
<protein>
    <submittedName>
        <fullName evidence="1">Uncharacterized protein</fullName>
    </submittedName>
</protein>
<dbReference type="Proteomes" id="UP000014500">
    <property type="component" value="Unassembled WGS sequence"/>
</dbReference>
<evidence type="ECO:0000313" key="2">
    <source>
        <dbReference type="Proteomes" id="UP000014500"/>
    </source>
</evidence>
<dbReference type="HOGENOM" id="CLU_3360266_0_0_1"/>
<reference evidence="1" key="2">
    <citation type="submission" date="2015-02" db="UniProtKB">
        <authorList>
            <consortium name="EnsemblMetazoa"/>
        </authorList>
    </citation>
    <scope>IDENTIFICATION</scope>
</reference>
<dbReference type="EMBL" id="JH430925">
    <property type="status" value="NOT_ANNOTATED_CDS"/>
    <property type="molecule type" value="Genomic_DNA"/>
</dbReference>
<name>T1JKT3_STRMM</name>
<accession>T1JKT3</accession>
<keyword evidence="2" id="KW-1185">Reference proteome</keyword>
<organism evidence="1 2">
    <name type="scientific">Strigamia maritima</name>
    <name type="common">European centipede</name>
    <name type="synonym">Geophilus maritimus</name>
    <dbReference type="NCBI Taxonomy" id="126957"/>
    <lineage>
        <taxon>Eukaryota</taxon>
        <taxon>Metazoa</taxon>
        <taxon>Ecdysozoa</taxon>
        <taxon>Arthropoda</taxon>
        <taxon>Myriapoda</taxon>
        <taxon>Chilopoda</taxon>
        <taxon>Pleurostigmophora</taxon>
        <taxon>Geophilomorpha</taxon>
        <taxon>Linotaeniidae</taxon>
        <taxon>Strigamia</taxon>
    </lineage>
</organism>
<reference evidence="2" key="1">
    <citation type="submission" date="2011-05" db="EMBL/GenBank/DDBJ databases">
        <authorList>
            <person name="Richards S.R."/>
            <person name="Qu J."/>
            <person name="Jiang H."/>
            <person name="Jhangiani S.N."/>
            <person name="Agravi P."/>
            <person name="Goodspeed R."/>
            <person name="Gross S."/>
            <person name="Mandapat C."/>
            <person name="Jackson L."/>
            <person name="Mathew T."/>
            <person name="Pu L."/>
            <person name="Thornton R."/>
            <person name="Saada N."/>
            <person name="Wilczek-Boney K.B."/>
            <person name="Lee S."/>
            <person name="Kovar C."/>
            <person name="Wu Y."/>
            <person name="Scherer S.E."/>
            <person name="Worley K.C."/>
            <person name="Muzny D.M."/>
            <person name="Gibbs R."/>
        </authorList>
    </citation>
    <scope>NUCLEOTIDE SEQUENCE</scope>
    <source>
        <strain evidence="2">Brora</strain>
    </source>
</reference>
<sequence>MPSFLVKTKSSVARSKKFSRNFNKEQMDKLIIILYR</sequence>